<reference evidence="1" key="1">
    <citation type="journal article" date="2015" name="Nature">
        <title>Complex archaea that bridge the gap between prokaryotes and eukaryotes.</title>
        <authorList>
            <person name="Spang A."/>
            <person name="Saw J.H."/>
            <person name="Jorgensen S.L."/>
            <person name="Zaremba-Niedzwiedzka K."/>
            <person name="Martijn J."/>
            <person name="Lind A.E."/>
            <person name="van Eijk R."/>
            <person name="Schleper C."/>
            <person name="Guy L."/>
            <person name="Ettema T.J."/>
        </authorList>
    </citation>
    <scope>NUCLEOTIDE SEQUENCE</scope>
</reference>
<accession>A0A0F9A514</accession>
<dbReference type="AlphaFoldDB" id="A0A0F9A514"/>
<protein>
    <recommendedName>
        <fullName evidence="2">Bacteriophage Mu GpT domain-containing protein</fullName>
    </recommendedName>
</protein>
<name>A0A0F9A514_9ZZZZ</name>
<gene>
    <name evidence="1" type="ORF">LCGC14_2694650</name>
</gene>
<dbReference type="EMBL" id="LAZR01047850">
    <property type="protein sequence ID" value="KKK93260.1"/>
    <property type="molecule type" value="Genomic_DNA"/>
</dbReference>
<evidence type="ECO:0000313" key="1">
    <source>
        <dbReference type="EMBL" id="KKK93260.1"/>
    </source>
</evidence>
<evidence type="ECO:0008006" key="2">
    <source>
        <dbReference type="Google" id="ProtNLM"/>
    </source>
</evidence>
<feature type="non-terminal residue" evidence="1">
    <location>
        <position position="276"/>
    </location>
</feature>
<comment type="caution">
    <text evidence="1">The sequence shown here is derived from an EMBL/GenBank/DDBJ whole genome shotgun (WGS) entry which is preliminary data.</text>
</comment>
<organism evidence="1">
    <name type="scientific">marine sediment metagenome</name>
    <dbReference type="NCBI Taxonomy" id="412755"/>
    <lineage>
        <taxon>unclassified sequences</taxon>
        <taxon>metagenomes</taxon>
        <taxon>ecological metagenomes</taxon>
    </lineage>
</organism>
<proteinExistence type="predicted"/>
<sequence length="276" mass="30370">MELNTISLGDFVRLAGIIFEKQKASLGNEARTSGLFVEEAIPANTGNTREFTEIDLEEYADNKPQGDQAKRARVQQGYSKVMTSKRVAKDIGITYEMRTQNKYPEVIRRLTNLARLGPNRLELDLTHRLTFGTATTYTDKNGVSVDISVGNTLALQSTAHTLKGSSVTYRNRLAGNPKVSEGALEGIERLQTEETVNQFGEKVTIPFDIIWTGDDPNTINVTRQLLQSTAAVAGPNSGVQNPYRGKYRHIILPRLATAASGAVNTAKRYYWGTASS</sequence>